<feature type="chain" id="PRO_5007465195" description="Cytochrome c-L" evidence="8">
    <location>
        <begin position="26"/>
        <end position="191"/>
    </location>
</feature>
<keyword evidence="4" id="KW-0813">Transport</keyword>
<keyword evidence="3 4" id="KW-0408">Iron</keyword>
<evidence type="ECO:0000256" key="5">
    <source>
        <dbReference type="PIRSR" id="PIRSR000008-1"/>
    </source>
</evidence>
<feature type="binding site" description="covalent" evidence="5">
    <location>
        <position position="82"/>
    </location>
    <ligand>
        <name>heme c</name>
        <dbReference type="ChEBI" id="CHEBI:61717"/>
    </ligand>
</feature>
<keyword evidence="1 4" id="KW-0349">Heme</keyword>
<dbReference type="Proteomes" id="UP000070107">
    <property type="component" value="Unassembled WGS sequence"/>
</dbReference>
<evidence type="ECO:0000256" key="3">
    <source>
        <dbReference type="ARBA" id="ARBA00023004"/>
    </source>
</evidence>
<dbReference type="Gene3D" id="1.10.760.10">
    <property type="entry name" value="Cytochrome c-like domain"/>
    <property type="match status" value="1"/>
</dbReference>
<comment type="caution">
    <text evidence="10">The sequence shown here is derived from an EMBL/GenBank/DDBJ whole genome shotgun (WGS) entry which is preliminary data.</text>
</comment>
<proteinExistence type="predicted"/>
<keyword evidence="4" id="KW-0574">Periplasm</keyword>
<dbReference type="InterPro" id="IPR009153">
    <property type="entry name" value="Cyt_cL"/>
</dbReference>
<dbReference type="Pfam" id="PF13442">
    <property type="entry name" value="Cytochrome_CBB3"/>
    <property type="match status" value="1"/>
</dbReference>
<dbReference type="GO" id="GO:0020037">
    <property type="term" value="F:heme binding"/>
    <property type="evidence" value="ECO:0007669"/>
    <property type="project" value="UniProtKB-UniRule"/>
</dbReference>
<evidence type="ECO:0000256" key="1">
    <source>
        <dbReference type="ARBA" id="ARBA00022617"/>
    </source>
</evidence>
<accession>A0A135HPP4</accession>
<dbReference type="InterPro" id="IPR009056">
    <property type="entry name" value="Cyt_c-like_dom"/>
</dbReference>
<dbReference type="GO" id="GO:0009055">
    <property type="term" value="F:electron transfer activity"/>
    <property type="evidence" value="ECO:0007669"/>
    <property type="project" value="UniProtKB-UniRule"/>
</dbReference>
<protein>
    <recommendedName>
        <fullName evidence="4">Cytochrome c-L</fullName>
    </recommendedName>
</protein>
<keyword evidence="2 4" id="KW-0479">Metal-binding</keyword>
<dbReference type="PROSITE" id="PS51007">
    <property type="entry name" value="CYTC"/>
    <property type="match status" value="1"/>
</dbReference>
<sequence length="191" mass="20968">MKRKTVAWILLGALASVGGAWGAHAALTFNNTVTGEVLNLDDALEEGRDTEAVKTFLETGINPYNENPACLPKGEEIFLTACSGCHGHLGEGKLGPGLNDDYWTYPKNETDKGLFETIYGGAQGQMGPQYSALTLDEMLLVMAWTRHLYKDDPKKAKWLNEEQRKVFKPYSADRKKPTDIAATGECSPMPN</sequence>
<feature type="binding site" description="covalent" evidence="5">
    <location>
        <position position="85"/>
    </location>
    <ligand>
        <name>heme c</name>
        <dbReference type="ChEBI" id="CHEBI:61717"/>
    </ligand>
</feature>
<dbReference type="NCBIfam" id="TIGR03872">
    <property type="entry name" value="cytochrome_MoxG"/>
    <property type="match status" value="1"/>
</dbReference>
<dbReference type="GO" id="GO:0042597">
    <property type="term" value="C:periplasmic space"/>
    <property type="evidence" value="ECO:0007669"/>
    <property type="project" value="UniProtKB-SubCell"/>
</dbReference>
<keyword evidence="8" id="KW-0732">Signal</keyword>
<comment type="function">
    <text evidence="4">Electron acceptor for MDH. Acts in methanol oxidation.</text>
</comment>
<comment type="subcellular location">
    <subcellularLocation>
        <location evidence="4">Periplasm</location>
    </subcellularLocation>
</comment>
<evidence type="ECO:0000256" key="2">
    <source>
        <dbReference type="ARBA" id="ARBA00022723"/>
    </source>
</evidence>
<evidence type="ECO:0000256" key="8">
    <source>
        <dbReference type="SAM" id="SignalP"/>
    </source>
</evidence>
<dbReference type="SUPFAM" id="SSF46626">
    <property type="entry name" value="Cytochrome c"/>
    <property type="match status" value="1"/>
</dbReference>
<organism evidence="10 11">
    <name type="scientific">Paramesorhizobium deserti</name>
    <dbReference type="NCBI Taxonomy" id="1494590"/>
    <lineage>
        <taxon>Bacteria</taxon>
        <taxon>Pseudomonadati</taxon>
        <taxon>Pseudomonadota</taxon>
        <taxon>Alphaproteobacteria</taxon>
        <taxon>Hyphomicrobiales</taxon>
        <taxon>Phyllobacteriaceae</taxon>
        <taxon>Paramesorhizobium</taxon>
    </lineage>
</organism>
<dbReference type="AlphaFoldDB" id="A0A135HPP4"/>
<evidence type="ECO:0000256" key="4">
    <source>
        <dbReference type="PIRNR" id="PIRNR000008"/>
    </source>
</evidence>
<reference evidence="10 11" key="1">
    <citation type="submission" date="2015-11" db="EMBL/GenBank/DDBJ databases">
        <title>Draft genome sequence of Paramesorhizobium deserti A-3-E, a strain highly resistant to diverse beta-lactam antibiotics.</title>
        <authorList>
            <person name="Lv R."/>
            <person name="Yang X."/>
            <person name="Fang N."/>
            <person name="Guo J."/>
            <person name="Luo X."/>
            <person name="Peng F."/>
            <person name="Yang R."/>
            <person name="Cui Y."/>
            <person name="Fang C."/>
            <person name="Song Y."/>
        </authorList>
    </citation>
    <scope>NUCLEOTIDE SEQUENCE [LARGE SCALE GENOMIC DNA]</scope>
    <source>
        <strain evidence="10 11">A-3-E</strain>
    </source>
</reference>
<dbReference type="GO" id="GO:0005506">
    <property type="term" value="F:iron ion binding"/>
    <property type="evidence" value="ECO:0007669"/>
    <property type="project" value="UniProtKB-UniRule"/>
</dbReference>
<dbReference type="EMBL" id="LNTU01000039">
    <property type="protein sequence ID" value="KXF75083.1"/>
    <property type="molecule type" value="Genomic_DNA"/>
</dbReference>
<keyword evidence="4" id="KW-0485">Methanol utilization</keyword>
<feature type="region of interest" description="Disordered" evidence="7">
    <location>
        <begin position="169"/>
        <end position="191"/>
    </location>
</feature>
<dbReference type="RefSeq" id="WP_068884863.1">
    <property type="nucleotide sequence ID" value="NZ_LNTU01000039.1"/>
</dbReference>
<evidence type="ECO:0000313" key="10">
    <source>
        <dbReference type="EMBL" id="KXF75083.1"/>
    </source>
</evidence>
<evidence type="ECO:0000256" key="7">
    <source>
        <dbReference type="SAM" id="MobiDB-lite"/>
    </source>
</evidence>
<evidence type="ECO:0000256" key="6">
    <source>
        <dbReference type="PIRSR" id="PIRSR000008-2"/>
    </source>
</evidence>
<keyword evidence="4" id="KW-0249">Electron transport</keyword>
<dbReference type="GO" id="GO:0015945">
    <property type="term" value="P:methanol metabolic process"/>
    <property type="evidence" value="ECO:0007669"/>
    <property type="project" value="UniProtKB-UniRule"/>
</dbReference>
<keyword evidence="11" id="KW-1185">Reference proteome</keyword>
<dbReference type="OrthoDB" id="9779283at2"/>
<feature type="binding site" description="axial binding residue" evidence="6">
    <location>
        <position position="86"/>
    </location>
    <ligand>
        <name>heme c</name>
        <dbReference type="ChEBI" id="CHEBI:61717"/>
    </ligand>
    <ligandPart>
        <name>Fe</name>
        <dbReference type="ChEBI" id="CHEBI:18248"/>
    </ligandPart>
</feature>
<dbReference type="PIRSF" id="PIRSF000008">
    <property type="entry name" value="Cytochrome_c551i"/>
    <property type="match status" value="1"/>
</dbReference>
<feature type="signal peptide" evidence="8">
    <location>
        <begin position="1"/>
        <end position="25"/>
    </location>
</feature>
<gene>
    <name evidence="10" type="ORF">ATN84_20580</name>
</gene>
<comment type="PTM">
    <text evidence="5">Binds 1 heme c group covalently per subunit.</text>
</comment>
<dbReference type="STRING" id="1494590.ATN84_20580"/>
<feature type="compositionally biased region" description="Basic and acidic residues" evidence="7">
    <location>
        <begin position="169"/>
        <end position="178"/>
    </location>
</feature>
<evidence type="ECO:0000313" key="11">
    <source>
        <dbReference type="Proteomes" id="UP000070107"/>
    </source>
</evidence>
<name>A0A135HPP4_9HYPH</name>
<evidence type="ECO:0000259" key="9">
    <source>
        <dbReference type="PROSITE" id="PS51007"/>
    </source>
</evidence>
<dbReference type="InterPro" id="IPR036909">
    <property type="entry name" value="Cyt_c-like_dom_sf"/>
</dbReference>
<feature type="domain" description="Cytochrome c" evidence="9">
    <location>
        <begin position="69"/>
        <end position="149"/>
    </location>
</feature>